<dbReference type="Proteomes" id="UP001295740">
    <property type="component" value="Unassembled WGS sequence"/>
</dbReference>
<feature type="coiled-coil region" evidence="1">
    <location>
        <begin position="77"/>
        <end position="104"/>
    </location>
</feature>
<organism evidence="3 4">
    <name type="scientific">Anthostomella pinea</name>
    <dbReference type="NCBI Taxonomy" id="933095"/>
    <lineage>
        <taxon>Eukaryota</taxon>
        <taxon>Fungi</taxon>
        <taxon>Dikarya</taxon>
        <taxon>Ascomycota</taxon>
        <taxon>Pezizomycotina</taxon>
        <taxon>Sordariomycetes</taxon>
        <taxon>Xylariomycetidae</taxon>
        <taxon>Xylariales</taxon>
        <taxon>Xylariaceae</taxon>
        <taxon>Anthostomella</taxon>
    </lineage>
</organism>
<protein>
    <submittedName>
        <fullName evidence="3">Uu.00g065200.m01.CDS01</fullName>
    </submittedName>
</protein>
<keyword evidence="1" id="KW-0175">Coiled coil</keyword>
<evidence type="ECO:0000313" key="3">
    <source>
        <dbReference type="EMBL" id="CAJ2510895.1"/>
    </source>
</evidence>
<sequence>MAGHYHVYIRFGGQHCVRFLAHGRGIIATDGLELFEWVRNPANLARLRNGLKYTYEVHDKELRAFLKFKMSESQSYVARQLEIYENAEELLEDLEQERARFGLLRNGVDKLETIANATDIFTIPRTAARRRTDAPGWLYMLDMDEDTLEVYESKNYKSNEPRLTIETLQRRRPSAPPGYYIEMKISELQAMWKKEWIATHQKHATDLADLWELNEAQLQQVPHADNLPFAVLYGSAFGGNTADGMERRRPMRLTGARIQEVMAMVQRGRPSKLRKPARPAPRRRARHTRELASILSLREHLARDEMRKHRRR</sequence>
<gene>
    <name evidence="3" type="ORF">KHLLAP_LOCUS11363</name>
</gene>
<reference evidence="3" key="1">
    <citation type="submission" date="2023-10" db="EMBL/GenBank/DDBJ databases">
        <authorList>
            <person name="Hackl T."/>
        </authorList>
    </citation>
    <scope>NUCLEOTIDE SEQUENCE</scope>
</reference>
<dbReference type="EMBL" id="CAUWAG010000018">
    <property type="protein sequence ID" value="CAJ2510895.1"/>
    <property type="molecule type" value="Genomic_DNA"/>
</dbReference>
<evidence type="ECO:0000256" key="2">
    <source>
        <dbReference type="SAM" id="MobiDB-lite"/>
    </source>
</evidence>
<proteinExistence type="predicted"/>
<evidence type="ECO:0000313" key="4">
    <source>
        <dbReference type="Proteomes" id="UP001295740"/>
    </source>
</evidence>
<name>A0AAI8YN75_9PEZI</name>
<dbReference type="AlphaFoldDB" id="A0AAI8YN75"/>
<keyword evidence="4" id="KW-1185">Reference proteome</keyword>
<feature type="compositionally biased region" description="Basic residues" evidence="2">
    <location>
        <begin position="269"/>
        <end position="287"/>
    </location>
</feature>
<feature type="region of interest" description="Disordered" evidence="2">
    <location>
        <begin position="267"/>
        <end position="287"/>
    </location>
</feature>
<accession>A0AAI8YN75</accession>
<comment type="caution">
    <text evidence="3">The sequence shown here is derived from an EMBL/GenBank/DDBJ whole genome shotgun (WGS) entry which is preliminary data.</text>
</comment>
<evidence type="ECO:0000256" key="1">
    <source>
        <dbReference type="SAM" id="Coils"/>
    </source>
</evidence>